<evidence type="ECO:0000313" key="6">
    <source>
        <dbReference type="Proteomes" id="UP000683493"/>
    </source>
</evidence>
<keyword evidence="2 5" id="KW-0238">DNA-binding</keyword>
<reference evidence="5 6" key="1">
    <citation type="submission" date="2021-06" db="EMBL/GenBank/DDBJ databases">
        <title>Gemonas diversity in paddy soil.</title>
        <authorList>
            <person name="Liu G."/>
        </authorList>
    </citation>
    <scope>NUCLEOTIDE SEQUENCE [LARGE SCALE GENOMIC DNA]</scope>
    <source>
        <strain evidence="5 6">RG29</strain>
    </source>
</reference>
<sequence length="106" mass="12024">MIKKTPKSRIFEAVHETAHDLHEFGFIDKRAMQKYDALCIEPVPDYTPEQIRGIRSRYHISQAVLASLLNTSVSAVRKWEVGEKHPGGLALKLINILDRKGMEALV</sequence>
<evidence type="ECO:0000256" key="2">
    <source>
        <dbReference type="ARBA" id="ARBA00023125"/>
    </source>
</evidence>
<gene>
    <name evidence="5" type="ORF">KP005_05840</name>
</gene>
<keyword evidence="6" id="KW-1185">Reference proteome</keyword>
<keyword evidence="3" id="KW-0804">Transcription</keyword>
<dbReference type="PROSITE" id="PS50943">
    <property type="entry name" value="HTH_CROC1"/>
    <property type="match status" value="1"/>
</dbReference>
<evidence type="ECO:0000256" key="3">
    <source>
        <dbReference type="ARBA" id="ARBA00023163"/>
    </source>
</evidence>
<dbReference type="EMBL" id="CP076724">
    <property type="protein sequence ID" value="QWV98807.1"/>
    <property type="molecule type" value="Genomic_DNA"/>
</dbReference>
<dbReference type="InterPro" id="IPR001387">
    <property type="entry name" value="Cro/C1-type_HTH"/>
</dbReference>
<evidence type="ECO:0000256" key="1">
    <source>
        <dbReference type="ARBA" id="ARBA00023015"/>
    </source>
</evidence>
<feature type="domain" description="HTH cro/C1-type" evidence="4">
    <location>
        <begin position="51"/>
        <end position="105"/>
    </location>
</feature>
<dbReference type="PANTHER" id="PTHR36511">
    <property type="entry name" value="MERR FAMILY BACTERIAL REGULATORY PROTEIN"/>
    <property type="match status" value="1"/>
</dbReference>
<protein>
    <submittedName>
        <fullName evidence="5">DNA-binding transcriptional regulator</fullName>
    </submittedName>
</protein>
<keyword evidence="1" id="KW-0805">Transcription regulation</keyword>
<dbReference type="Proteomes" id="UP000683493">
    <property type="component" value="Chromosome"/>
</dbReference>
<name>A0ABX8JML2_9BACT</name>
<evidence type="ECO:0000313" key="5">
    <source>
        <dbReference type="EMBL" id="QWV98807.1"/>
    </source>
</evidence>
<dbReference type="GO" id="GO:0003677">
    <property type="term" value="F:DNA binding"/>
    <property type="evidence" value="ECO:0007669"/>
    <property type="project" value="UniProtKB-KW"/>
</dbReference>
<organism evidence="5 6">
    <name type="scientific">Geomonas diazotrophica</name>
    <dbReference type="NCBI Taxonomy" id="2843197"/>
    <lineage>
        <taxon>Bacteria</taxon>
        <taxon>Pseudomonadati</taxon>
        <taxon>Thermodesulfobacteriota</taxon>
        <taxon>Desulfuromonadia</taxon>
        <taxon>Geobacterales</taxon>
        <taxon>Geobacteraceae</taxon>
        <taxon>Geomonas</taxon>
    </lineage>
</organism>
<accession>A0ABX8JML2</accession>
<proteinExistence type="predicted"/>
<evidence type="ECO:0000259" key="4">
    <source>
        <dbReference type="PROSITE" id="PS50943"/>
    </source>
</evidence>
<dbReference type="InterPro" id="IPR052359">
    <property type="entry name" value="HTH-type_reg/antitoxin"/>
</dbReference>
<dbReference type="CDD" id="cd00093">
    <property type="entry name" value="HTH_XRE"/>
    <property type="match status" value="1"/>
</dbReference>
<dbReference type="PANTHER" id="PTHR36511:SF3">
    <property type="entry name" value="ANTITOXIN HIGA-2"/>
    <property type="match status" value="1"/>
</dbReference>